<feature type="domain" description="DJ-1/PfpI" evidence="1">
    <location>
        <begin position="44"/>
        <end position="121"/>
    </location>
</feature>
<comment type="caution">
    <text evidence="2">The sequence shown here is derived from an EMBL/GenBank/DDBJ whole genome shotgun (WGS) entry which is preliminary data.</text>
</comment>
<dbReference type="EMBL" id="JAPVEB010000008">
    <property type="protein sequence ID" value="KAJ5259913.1"/>
    <property type="molecule type" value="Genomic_DNA"/>
</dbReference>
<dbReference type="InterPro" id="IPR052158">
    <property type="entry name" value="INH-QAR"/>
</dbReference>
<dbReference type="PANTHER" id="PTHR43130">
    <property type="entry name" value="ARAC-FAMILY TRANSCRIPTIONAL REGULATOR"/>
    <property type="match status" value="1"/>
</dbReference>
<evidence type="ECO:0000313" key="3">
    <source>
        <dbReference type="Proteomes" id="UP001220256"/>
    </source>
</evidence>
<organism evidence="2 3">
    <name type="scientific">Penicillium chrysogenum</name>
    <name type="common">Penicillium notatum</name>
    <dbReference type="NCBI Taxonomy" id="5076"/>
    <lineage>
        <taxon>Eukaryota</taxon>
        <taxon>Fungi</taxon>
        <taxon>Dikarya</taxon>
        <taxon>Ascomycota</taxon>
        <taxon>Pezizomycotina</taxon>
        <taxon>Eurotiomycetes</taxon>
        <taxon>Eurotiomycetidae</taxon>
        <taxon>Eurotiales</taxon>
        <taxon>Aspergillaceae</taxon>
        <taxon>Penicillium</taxon>
        <taxon>Penicillium chrysogenum species complex</taxon>
    </lineage>
</organism>
<dbReference type="Pfam" id="PF01965">
    <property type="entry name" value="DJ-1_PfpI"/>
    <property type="match status" value="1"/>
</dbReference>
<accession>A0ABQ8W7K9</accession>
<sequence>MPLKYTEDEQEYYDLLELASYLCLQWRLARPPSKGGRISKASSCTRDLIRQHINAGKSVFTTCTGSTVLASTGLLDGKNATINHAGYKWAKENYPATKEKKWVVDGNIWTGACAVAGMDMVACWLKEQFGLEVLTYAARNLDYEPRGVDGVSLVIPRRYDESEKQITTHAFFYY</sequence>
<protein>
    <recommendedName>
        <fullName evidence="1">DJ-1/PfpI domain-containing protein</fullName>
    </recommendedName>
</protein>
<dbReference type="InterPro" id="IPR002818">
    <property type="entry name" value="DJ-1/PfpI"/>
</dbReference>
<keyword evidence="3" id="KW-1185">Reference proteome</keyword>
<name>A0ABQ8W7K9_PENCH</name>
<dbReference type="InterPro" id="IPR029062">
    <property type="entry name" value="Class_I_gatase-like"/>
</dbReference>
<proteinExistence type="predicted"/>
<dbReference type="PANTHER" id="PTHR43130:SF7">
    <property type="entry name" value="DJ-1_PFPI DOMAIN-CONTAINING PROTEIN"/>
    <property type="match status" value="1"/>
</dbReference>
<dbReference type="SUPFAM" id="SSF52317">
    <property type="entry name" value="Class I glutamine amidotransferase-like"/>
    <property type="match status" value="1"/>
</dbReference>
<gene>
    <name evidence="2" type="ORF">N7505_009294</name>
</gene>
<dbReference type="Gene3D" id="3.40.50.880">
    <property type="match status" value="1"/>
</dbReference>
<reference evidence="2 3" key="1">
    <citation type="journal article" date="2023" name="IMA Fungus">
        <title>Comparative genomic study of the Penicillium genus elucidates a diverse pangenome and 15 lateral gene transfer events.</title>
        <authorList>
            <person name="Petersen C."/>
            <person name="Sorensen T."/>
            <person name="Nielsen M.R."/>
            <person name="Sondergaard T.E."/>
            <person name="Sorensen J.L."/>
            <person name="Fitzpatrick D.A."/>
            <person name="Frisvad J.C."/>
            <person name="Nielsen K.L."/>
        </authorList>
    </citation>
    <scope>NUCLEOTIDE SEQUENCE [LARGE SCALE GENOMIC DNA]</scope>
    <source>
        <strain evidence="2 3">IBT 3361</strain>
    </source>
</reference>
<dbReference type="Proteomes" id="UP001220256">
    <property type="component" value="Unassembled WGS sequence"/>
</dbReference>
<evidence type="ECO:0000259" key="1">
    <source>
        <dbReference type="Pfam" id="PF01965"/>
    </source>
</evidence>
<evidence type="ECO:0000313" key="2">
    <source>
        <dbReference type="EMBL" id="KAJ5259913.1"/>
    </source>
</evidence>